<dbReference type="CDD" id="cd05930">
    <property type="entry name" value="A_NRPS"/>
    <property type="match status" value="4"/>
</dbReference>
<sequence length="5559" mass="595806">MSAVRRTVRGRNRRRAGGVLFGQLLTAAVESAATTVAIRFNPTGGTADQRELTYRELDEASSRLARYLIEFGAGPGEFVAVGITRSIESIIAVWAVAKTGAAYVPIDPGYPLDRIDYIATDSGALLGITTAAHRPRLGSAITWIELDDPANRAGIEAKSGHPISYADRLRQLSDQHPAYVIYTSGSTGRPKGVAVSHTGLADLAGELRERGVGQDARVTHLSSPSFDFSIIEMLLAFAAGATLVVVPPTLFGGTELAELLRRERITHLCITPPALESVDPDGLDQLRVIYAGGDRLGAELVERWAGADRVFYNAYGPTEATVAATITDALRLGAAVNIGNPVAGMRTLVLDSQLRLVPPGVIGELYLGGPALAQGYVGRPGLTAERFVANPFGDNQTGERLYRTGDLVRRTESGEFEFHGRIDFQVKIRGLRIELGEIDNALTRHPDVDFAVTLGTTLPTGTSVLVAYVLPQPESTVDTVELAKFAGQFVPAYMIPASIMVLDEIPVTPVGKLDRARLPAPVFAGREFRAPSTPTELVVAEVFGALLLPDTEQNRVGADDDFFELGGNSLLAAQAVARIGHALDIAVPVRLLFDAPSVAGLAEQIAGIAGSGGRAPLVAGRRPDSIPLSLAQQRMWFLNRFDTESAAYNISVAVRLSGELDIAALQAAVADVVDRHEILRTVYPDMNGTAAQVILPPGQVVPDLAPIAVAADELLERVIGLVSAGFDVTAEVPLRAWLFRIGDDEHALVFVVHHISGDGWSMGPLTRDVMTAYVARSAGSAPIWAPLPVQYADFSIWQREVLGSEADPDSLISEQAGYWRAALAGLPDELNLPTDRPRPAVQSFSGGAVAFTVDAAVHRRLRRIAREQNATMFMAVHAALAIFLARLSGTDDIAIGTPVAGRGAAELDDLIGMFVNTLVLRTRVSGQLTFGELLSHTKEVDLGAFAHSDLPFERLVELLDPERSTARNPLFQVDLSFGNLPANHFELPGLRVGAFEYELNNSQFDLSLTVQESDDDGLHAEFRYARDLFDEATVRTFAERFTRLLTAATGAPDTPVGDLPLLSEEEYRLLTPVRGPAPVEAGLLPDLLARGVRLGRDRVAVRYLGRSIGYGELADYSARLARMLIARGLGPEKIVALAFPRSYEMIAASWAVAATGAAFVPVDPAYPADRIRHMVTDSGAMVGLTIAAHAAELPGDIAWLVLDDPATDAQLAAQSAEPVTDAERATPLDPRHPAYIIYTSGSTGKPKGVAVTHSGLGGFVGYATAVYRIAQWHRMLQITSPSFDQSVEEWLIAFSSGAALVIAPPSIVGGVELAELIRAERVTHTVITPALLGTLEPGDTALETVATGGDATTPELVAVWQPSRRYVNGYGPTEMTIGAIYGPLTAGQPITIGRPLHGISALILDARLNPVPPGVAGELYLAGAAMARGYHNQPGPTSDRFVANPWGERGERMYRTGDLVRWVPASEHPGEDTVDETLPWEIEYLGRTDFQVKIRGFRIELGEIDAVLGRHDDVAFVTTVGRENPLGAQVLVSYVLPAADRVIDPAELVAYAARSLPAHMVPAQVVALDTIPLTPVGKIDRKALPEPVFQQAAYRAPATASEEIVAGVFAEALRNERIGADDNFFELGGNSLIATRVAARLGAAFDTRVPVRWLFEAATVATLAARLGGVAGGGRRELVAGRRPERIPLSPAQQRMWFLNQFDTESAVYNIPIAVRLRGALDLDALRAAMTDLVVRHEVLRTIYPQTDTGPVQLVLPPERIESRLETHAVPVAQLEAGAREALSRGFDVTAEVPLRVVLITVADAPEPEYLLALAIHHIASDGSSDAPLIRDLVRAYVARTAGRAPDWTPLPVQYADYALWQRALLGDEDDPESVAARQIAYWRDALAGLPEQLELPTDRPRPPAQSFAGAAVEFEIGAELHSALVRLARAQGATLFMVVHAALAVLLARLSGTEDIAVGASIAGRGEAELDDLIGMFVNTLVLRARIDPAESFVKLLARQRETDLRGFANADVPFERLVEVLNPERSTARHPLFQVGLSFQNMARTTIPADVEVSGLTVSGVGLTVETSQFDLHWYIGDAYDVDSAPAGITGQVTYATALFDEVSVAGFVARLRRVLAAIVAHPESAVGDLELLDAAERSRILLGWNESRHSVAPELLLDGFRRAVAAHPEAVAIAYEGVELTYGEFDERVNRLARLLISQGVGAESLVGLAVRRSLDLVVGMYAILTAGGAYVPLDPDHPAERIGHVLRTARPVSVLTTTSDAIVAPDGIPVVCIDTLALGGFDSTPVQPYELLRPVRPENSAYVIFTSGSTGKPKGVAVSHAAINNQITWMLAEYPLDSDDVYLQKTATTFDVSLWGYFMPLRVGAKLVVATHDGHRDPVHVAETIAAQRVTVTDFVPSMLTVFAAHTQPGSVPSLRDVFVIGEALPPETVTALQTVSDAAVHNLYGPTEAAVSVTYWPAEDATERSVPIGLPQWNTEVYVLDSRLRPVPVGVPGELYLAGDQLARGYVRRPDLTADRFVANPFTTGKRMYRTGDLVVWRTTPDNADGVLDYIGRTDFQVKFRGQRIELGEIETALLAQPSVSQAVAAVMPSELGDQLVAYTVPSPGGAIDPAELAVAVALILPSYMVPSAIVPLAELPLNPSGKLDRKALPAPEFARRAFRAPSTPIEEIVAGVFADVLRLDSGTRIGADDDFFALGGNSLIAAQVVARLGAAVDARVPVRTVFEASTVARLAVRIEQVAGAGRRELVAGPRPEHIPLSLAQQRMWFLNRFDPGSAAYNIPVAVRLTGALDVDALRAAMTDVVARHEILRTVYPQTEAGAVQVILPPTQAVPQLDVRVVAADEVEAAVIELISTIFDVTTEVPVKVALFRIADAADEYVLAMVVHHISGDGSSVGPLTRDLVTAYAARAFGAAPSWAPLAVQYADYSIWQRELLGSEEDPESLASKQVAYWRQALAELPDQLDLPSDRPRPAVQSFAGGKVELRVDAATHQALIELARAEGATLFMVVHTALAVLLSRLSGTDDIAIGTPMAGRGEAVLDDLIGMFVNTLVFRSRIDAGEPFTDLLARQRETDIQAFANADVPFERLVEVLNPVRSTARHPLFQVGLSFQNLAQSSLELPGLTVAGVDIDTQLSQFDLHLIATDRYDDNGRPEGIIGVFTYATDLFDKATVQGFANRFLRLINAIVTDISVAVGDIDLLDPSEHTHILSEWNSTAHAADTTATLVSLFDHSVAVAPDSVALVADRPRAELTYGELDARVNRLARHLISLGVGPESLVALAIRRSVDLIVAMYAVAKSGGAYVPVDPDQATERTAYILETAAPVCVLTNADANFGTSVAPVVCIDELDLAHLSAAPVTDVDRVAPLRPSNTAYVIFTSGSTGRPKGVAISHAAISNQLLWKAAEFELGPHESLLLKTAATFDLSVWEFWSAMVSGGRLVIAAPDGHRDPAYLNELIARESVTTLHVVPSMLEALLAHAISEPKPRTRSHLSDLRRVLAIGEALPGVLAQKFLQEHPRTELFNLYGPTEAAVSITSHRVTAADQVSVSIGAPGWNSQVYVLDARLRPVPAGVSGELYLAGAQLARGYFGKPGLTADRFVANPFTSGQRMYRTGDLVAWNADGELEYRGRTDFQVKIRGFRIELGEIEAALRALPEIAQAVVVAKSDAKTGDRLVAYLVAADAGVDVAQVKSALAAGLPSYMVPSAFVVLDALPLNVNGKLDRKALPEPEFETTAYRAPETPAQLAVAQVFAELLDVRQVGLDDDFFALGGNSLTATRMVARVGAALNTGVPVRAVFEAPTVVGLADWLHRNASAGRPALVAGPRPEVIPLSLAQQRMWFLNRFDPDSAAYNIPLAVRLTGALDVSALRAAVADVIARHEILRTVYPQTEAGPVQLIQPVRPRLDVRTVTADALETEVEQLVSAAFDVISEIPLRIVLFEIADAADEYVLAMSVHHICADASSMGPLTRDLMTAYAARSVGVAPDWPPLPVQYADYAIWQRAYLGDEDDPGSLAAKQIGYWKQALAELPDQLDLPSDRPRPAIQSFSGGTVDLSIDAVTHRALIDLARSEGATLFMVVHTALAVLLSRLSGSDDIAIGTPMAGRGEAALDDLIGMFVNTLVFRARVRAADSFTKLLAQQRDVDIQAFANADVPFERLVEVLNPVRSTARHPLFQVGLSFQNLAQSSLELPGLTVAGLDIDTQLSQFDLHLIVTDRYDENGRPEGISGYFTYATDLFDRNTVRHLADRFARLVSEIIAAPHTAVGDIELLDPAEYTELITHRNSTAHPTDRTATLATLLSNAVDTHRSAVALVGDDGMTLTYGELDASVNRLARHLISCGVTPEDRVALAFRRSIDLVVAMYATAVAGAAYVPVDPDQATERTAYILETAAPVRVLTNVDFETDAAPVVRIDELNLAHLPAAPVTDADRVAPLRPSNTAYVIFTSGSTGRPKGVAVSHAAIANQLQWKVAEFGLDPADAVLLKTAATFDLSVWEFWSAAACGGRLVIAAPDGHRDPAYLNELMSRERVTTLHAVPSMLDALLANGLPDGLRRVLTIGETLPDASAQRLRTSYPHIELFNLYGPTEAAVSVTAHEVTEQPVTIGAPEWNSQVYVLDHRLHPVPVGVSGELYLAGRQLAKGYVNRPELTAERFVANPFTPGRRMYRTGDLVAWNANGELEYRGRTDFQVKIRGFRIELGEIEAALLARPEIVQAAVSVQSDSRTGEQLVGYVVPTPGLPNAWIAQVKSDLSKALPSYMVPSAFVVLDALPLNINGKLDRKFLPEPEVQQATFQPPTTAVETTVCAAFAEELGRERIGLTDNFFELGGNSLIATRLAVRLGSALGEQIPVMWLFSAPTPAALVAQLSAGQAGRFATESAFDVLLALRPSGSLAPLFCVHPIGGVSWSFAGLAAYLDDRPIYGLQSPALTSPGAVPDSIEHWADRYVAEIRAVQPDGPYHLLGWSLGGVLAHAMAVRLQDAGAEVALLAVMDSYLNAAEASDVPVAELLGGLLGADAAAIDLPADPTWAELAAALPEPFASFGADRIESVLDAAVRSAAPADAYRPGLFHGDLVYFTAALDDSTGMRGASTWTAAVDGAIDNHRIPETHWRMTTTAALSRIGAVLNRHANAPRDDFWRTPVSGGPVSVDALLPDLLTRAVGWGPDRIAIRARDGRTTMYTRGVQWNSELVAVRADGETVTYAKLDAYSSRLARMLIERGIGPEALVALALPRSYELVAAVWAVVKTGGAFVAIDSAAERFEIPDVVAGISVAANANRLSDNVDWLVVDDPEVRAQCRRYSPDPVLDAERAAPLRVSHPIYLGRDGVVVTHAGLAGLIEHLIGLSRQTSWHRYLDIGAPGDDSMAAWLCTFAVGATAVLAPPTATGGGFELGELLRTEHVTHAMLEPALLNSLDPFGLDELEVVVTVATTADALAKWQPGRRYLNGYGAAGMMGPVVLAALVAGADTVVGYPIPGVTVVILDHRLNPVPPGVAGELYLSGAGLARGYHGQPGHTAGRFIADPSGEPGARMFRSGDRMRWVPGAQVGEWCLEYLGPMSLEGQHLG</sequence>
<name>A0A6G9Y6I9_9NOCA</name>
<dbReference type="Gene3D" id="3.40.50.1820">
    <property type="entry name" value="alpha/beta hydrolase"/>
    <property type="match status" value="1"/>
</dbReference>
<dbReference type="Gene3D" id="3.40.50.980">
    <property type="match status" value="10"/>
</dbReference>
<dbReference type="SUPFAM" id="SSF56801">
    <property type="entry name" value="Acetyl-CoA synthetase-like"/>
    <property type="match status" value="6"/>
</dbReference>
<keyword evidence="3" id="KW-0597">Phosphoprotein</keyword>
<dbReference type="GO" id="GO:0031177">
    <property type="term" value="F:phosphopantetheine binding"/>
    <property type="evidence" value="ECO:0007669"/>
    <property type="project" value="InterPro"/>
</dbReference>
<dbReference type="FunFam" id="3.40.50.12780:FF:000012">
    <property type="entry name" value="Non-ribosomal peptide synthetase"/>
    <property type="match status" value="3"/>
</dbReference>
<dbReference type="PROSITE" id="PS00012">
    <property type="entry name" value="PHOSPHOPANTETHEINE"/>
    <property type="match status" value="5"/>
</dbReference>
<dbReference type="Gene3D" id="3.30.559.10">
    <property type="entry name" value="Chloramphenicol acetyltransferase-like domain"/>
    <property type="match status" value="4"/>
</dbReference>
<proteinExistence type="predicted"/>
<reference evidence="5 6" key="1">
    <citation type="journal article" date="2019" name="ACS Chem. Biol.">
        <title>Identification and Mobilization of a Cryptic Antibiotic Biosynthesis Gene Locus from a Human-Pathogenic Nocardia Isolate.</title>
        <authorList>
            <person name="Herisse M."/>
            <person name="Ishida K."/>
            <person name="Porter J.L."/>
            <person name="Howden B."/>
            <person name="Hertweck C."/>
            <person name="Stinear T.P."/>
            <person name="Pidot S.J."/>
        </authorList>
    </citation>
    <scope>NUCLEOTIDE SEQUENCE [LARGE SCALE GENOMIC DNA]</scope>
    <source>
        <strain evidence="5 6">AUSMDU00012717</strain>
    </source>
</reference>
<keyword evidence="6" id="KW-1185">Reference proteome</keyword>
<dbReference type="GO" id="GO:0008610">
    <property type="term" value="P:lipid biosynthetic process"/>
    <property type="evidence" value="ECO:0007669"/>
    <property type="project" value="UniProtKB-ARBA"/>
</dbReference>
<feature type="domain" description="Carrier" evidence="4">
    <location>
        <begin position="3739"/>
        <end position="3814"/>
    </location>
</feature>
<dbReference type="NCBIfam" id="NF003417">
    <property type="entry name" value="PRK04813.1"/>
    <property type="match status" value="7"/>
</dbReference>
<evidence type="ECO:0000313" key="5">
    <source>
        <dbReference type="EMBL" id="QIS08858.1"/>
    </source>
</evidence>
<dbReference type="SMART" id="SM00824">
    <property type="entry name" value="PKS_TE"/>
    <property type="match status" value="1"/>
</dbReference>
<dbReference type="Pfam" id="PF00975">
    <property type="entry name" value="Thioesterase"/>
    <property type="match status" value="1"/>
</dbReference>
<protein>
    <submittedName>
        <fullName evidence="5">Amino acid adenylation domain-containing protein</fullName>
    </submittedName>
</protein>
<dbReference type="SUPFAM" id="SSF52777">
    <property type="entry name" value="CoA-dependent acyltransferases"/>
    <property type="match status" value="8"/>
</dbReference>
<dbReference type="SUPFAM" id="SSF53474">
    <property type="entry name" value="alpha/beta-Hydrolases"/>
    <property type="match status" value="1"/>
</dbReference>
<dbReference type="InterPro" id="IPR023213">
    <property type="entry name" value="CAT-like_dom_sf"/>
</dbReference>
<dbReference type="InterPro" id="IPR000873">
    <property type="entry name" value="AMP-dep_synth/lig_dom"/>
</dbReference>
<dbReference type="InterPro" id="IPR020802">
    <property type="entry name" value="TesA-like"/>
</dbReference>
<dbReference type="InterPro" id="IPR036736">
    <property type="entry name" value="ACP-like_sf"/>
</dbReference>
<dbReference type="Pfam" id="PF00668">
    <property type="entry name" value="Condensation"/>
    <property type="match status" value="4"/>
</dbReference>
<dbReference type="InterPro" id="IPR006162">
    <property type="entry name" value="Ppantetheine_attach_site"/>
</dbReference>
<feature type="domain" description="Carrier" evidence="4">
    <location>
        <begin position="2669"/>
        <end position="2744"/>
    </location>
</feature>
<dbReference type="PROSITE" id="PS00455">
    <property type="entry name" value="AMP_BINDING"/>
    <property type="match status" value="5"/>
</dbReference>
<dbReference type="FunFam" id="3.30.300.30:FF:000010">
    <property type="entry name" value="Enterobactin synthetase component F"/>
    <property type="match status" value="2"/>
</dbReference>
<dbReference type="InterPro" id="IPR010071">
    <property type="entry name" value="AA_adenyl_dom"/>
</dbReference>
<dbReference type="Gene3D" id="2.30.38.10">
    <property type="entry name" value="Luciferase, Domain 3"/>
    <property type="match status" value="5"/>
</dbReference>
<dbReference type="Gene3D" id="3.40.50.12780">
    <property type="entry name" value="N-terminal domain of ligase-like"/>
    <property type="match status" value="1"/>
</dbReference>
<dbReference type="NCBIfam" id="TIGR01733">
    <property type="entry name" value="AA-adenyl-dom"/>
    <property type="match status" value="5"/>
</dbReference>
<dbReference type="InterPro" id="IPR020806">
    <property type="entry name" value="PKS_PP-bd"/>
</dbReference>
<dbReference type="InterPro" id="IPR045851">
    <property type="entry name" value="AMP-bd_C_sf"/>
</dbReference>
<dbReference type="Gene3D" id="1.10.1200.10">
    <property type="entry name" value="ACP-like"/>
    <property type="match status" value="4"/>
</dbReference>
<dbReference type="PANTHER" id="PTHR45527">
    <property type="entry name" value="NONRIBOSOMAL PEPTIDE SYNTHETASE"/>
    <property type="match status" value="1"/>
</dbReference>
<dbReference type="SMART" id="SM00823">
    <property type="entry name" value="PKS_PP"/>
    <property type="match status" value="5"/>
</dbReference>
<dbReference type="InterPro" id="IPR029058">
    <property type="entry name" value="AB_hydrolase_fold"/>
</dbReference>
<evidence type="ECO:0000259" key="4">
    <source>
        <dbReference type="PROSITE" id="PS50075"/>
    </source>
</evidence>
<dbReference type="KEGG" id="nah:F5544_04725"/>
<dbReference type="Pfam" id="PF13193">
    <property type="entry name" value="AMP-binding_C"/>
    <property type="match status" value="5"/>
</dbReference>
<dbReference type="FunFam" id="3.40.50.980:FF:000001">
    <property type="entry name" value="Non-ribosomal peptide synthetase"/>
    <property type="match status" value="5"/>
</dbReference>
<dbReference type="InterPro" id="IPR020845">
    <property type="entry name" value="AMP-binding_CS"/>
</dbReference>
<dbReference type="InterPro" id="IPR042099">
    <property type="entry name" value="ANL_N_sf"/>
</dbReference>
<dbReference type="FunFam" id="2.30.38.10:FF:000001">
    <property type="entry name" value="Non-ribosomal peptide synthetase PvdI"/>
    <property type="match status" value="3"/>
</dbReference>
<dbReference type="EMBL" id="CP046172">
    <property type="protein sequence ID" value="QIS08858.1"/>
    <property type="molecule type" value="Genomic_DNA"/>
</dbReference>
<dbReference type="Proteomes" id="UP000503540">
    <property type="component" value="Chromosome"/>
</dbReference>
<organism evidence="5 6">
    <name type="scientific">Nocardia arthritidis</name>
    <dbReference type="NCBI Taxonomy" id="228602"/>
    <lineage>
        <taxon>Bacteria</taxon>
        <taxon>Bacillati</taxon>
        <taxon>Actinomycetota</taxon>
        <taxon>Actinomycetes</taxon>
        <taxon>Mycobacteriales</taxon>
        <taxon>Nocardiaceae</taxon>
        <taxon>Nocardia</taxon>
    </lineage>
</organism>
<dbReference type="NCBIfam" id="NF004282">
    <property type="entry name" value="PRK05691.1"/>
    <property type="match status" value="8"/>
</dbReference>
<feature type="domain" description="Carrier" evidence="4">
    <location>
        <begin position="4792"/>
        <end position="4867"/>
    </location>
</feature>
<dbReference type="InterPro" id="IPR009081">
    <property type="entry name" value="PP-bd_ACP"/>
</dbReference>
<dbReference type="Gene3D" id="3.30.300.30">
    <property type="match status" value="5"/>
</dbReference>
<dbReference type="InterPro" id="IPR001242">
    <property type="entry name" value="Condensation_dom"/>
</dbReference>
<dbReference type="GO" id="GO:0044550">
    <property type="term" value="P:secondary metabolite biosynthetic process"/>
    <property type="evidence" value="ECO:0007669"/>
    <property type="project" value="UniProtKB-ARBA"/>
</dbReference>
<dbReference type="Pfam" id="PF00550">
    <property type="entry name" value="PP-binding"/>
    <property type="match status" value="5"/>
</dbReference>
<feature type="domain" description="Carrier" evidence="4">
    <location>
        <begin position="1596"/>
        <end position="1671"/>
    </location>
</feature>
<dbReference type="UniPathway" id="UPA00011"/>
<dbReference type="InterPro" id="IPR025110">
    <property type="entry name" value="AMP-bd_C"/>
</dbReference>
<dbReference type="CDD" id="cd19540">
    <property type="entry name" value="LCL_NRPS-like"/>
    <property type="match status" value="4"/>
</dbReference>
<dbReference type="Pfam" id="PF00501">
    <property type="entry name" value="AMP-binding"/>
    <property type="match status" value="7"/>
</dbReference>
<dbReference type="InterPro" id="IPR001031">
    <property type="entry name" value="Thioesterase"/>
</dbReference>
<dbReference type="GO" id="GO:0003824">
    <property type="term" value="F:catalytic activity"/>
    <property type="evidence" value="ECO:0007669"/>
    <property type="project" value="InterPro"/>
</dbReference>
<evidence type="ECO:0000256" key="3">
    <source>
        <dbReference type="ARBA" id="ARBA00022553"/>
    </source>
</evidence>
<dbReference type="Gene3D" id="3.30.559.30">
    <property type="entry name" value="Nonribosomal peptide synthetase, condensation domain"/>
    <property type="match status" value="4"/>
</dbReference>
<dbReference type="SUPFAM" id="SSF47336">
    <property type="entry name" value="ACP-like"/>
    <property type="match status" value="5"/>
</dbReference>
<evidence type="ECO:0000256" key="1">
    <source>
        <dbReference type="ARBA" id="ARBA00001957"/>
    </source>
</evidence>
<dbReference type="PROSITE" id="PS50075">
    <property type="entry name" value="CARRIER"/>
    <property type="match status" value="5"/>
</dbReference>
<keyword evidence="2" id="KW-0596">Phosphopantetheine</keyword>
<feature type="domain" description="Carrier" evidence="4">
    <location>
        <begin position="530"/>
        <end position="609"/>
    </location>
</feature>
<gene>
    <name evidence="5" type="ORF">F5544_04725</name>
</gene>
<dbReference type="CDD" id="cd17646">
    <property type="entry name" value="A_NRPS_AB3403-like"/>
    <property type="match status" value="1"/>
</dbReference>
<dbReference type="RefSeq" id="WP_167472040.1">
    <property type="nucleotide sequence ID" value="NZ_CP046172.1"/>
</dbReference>
<evidence type="ECO:0000313" key="6">
    <source>
        <dbReference type="Proteomes" id="UP000503540"/>
    </source>
</evidence>
<dbReference type="PANTHER" id="PTHR45527:SF1">
    <property type="entry name" value="FATTY ACID SYNTHASE"/>
    <property type="match status" value="1"/>
</dbReference>
<dbReference type="GO" id="GO:0043041">
    <property type="term" value="P:amino acid activation for nonribosomal peptide biosynthetic process"/>
    <property type="evidence" value="ECO:0007669"/>
    <property type="project" value="TreeGrafter"/>
</dbReference>
<accession>A0A6G9Y6I9</accession>
<dbReference type="GO" id="GO:0005829">
    <property type="term" value="C:cytosol"/>
    <property type="evidence" value="ECO:0007669"/>
    <property type="project" value="TreeGrafter"/>
</dbReference>
<evidence type="ECO:0000256" key="2">
    <source>
        <dbReference type="ARBA" id="ARBA00022450"/>
    </source>
</evidence>
<comment type="cofactor">
    <cofactor evidence="1">
        <name>pantetheine 4'-phosphate</name>
        <dbReference type="ChEBI" id="CHEBI:47942"/>
    </cofactor>
</comment>